<dbReference type="EMBL" id="CM007904">
    <property type="protein sequence ID" value="OTF94621.1"/>
    <property type="molecule type" value="Genomic_DNA"/>
</dbReference>
<reference evidence="2" key="1">
    <citation type="journal article" date="2017" name="Nature">
        <title>The sunflower genome provides insights into oil metabolism, flowering and Asterid evolution.</title>
        <authorList>
            <person name="Badouin H."/>
            <person name="Gouzy J."/>
            <person name="Grassa C.J."/>
            <person name="Murat F."/>
            <person name="Staton S.E."/>
            <person name="Cottret L."/>
            <person name="Lelandais-Briere C."/>
            <person name="Owens G.L."/>
            <person name="Carrere S."/>
            <person name="Mayjonade B."/>
            <person name="Legrand L."/>
            <person name="Gill N."/>
            <person name="Kane N.C."/>
            <person name="Bowers J.E."/>
            <person name="Hubner S."/>
            <person name="Bellec A."/>
            <person name="Berard A."/>
            <person name="Berges H."/>
            <person name="Blanchet N."/>
            <person name="Boniface M.C."/>
            <person name="Brunel D."/>
            <person name="Catrice O."/>
            <person name="Chaidir N."/>
            <person name="Claudel C."/>
            <person name="Donnadieu C."/>
            <person name="Faraut T."/>
            <person name="Fievet G."/>
            <person name="Helmstetter N."/>
            <person name="King M."/>
            <person name="Knapp S.J."/>
            <person name="Lai Z."/>
            <person name="Le Paslier M.C."/>
            <person name="Lippi Y."/>
            <person name="Lorenzon L."/>
            <person name="Mandel J.R."/>
            <person name="Marage G."/>
            <person name="Marchand G."/>
            <person name="Marquand E."/>
            <person name="Bret-Mestries E."/>
            <person name="Morien E."/>
            <person name="Nambeesan S."/>
            <person name="Nguyen T."/>
            <person name="Pegot-Espagnet P."/>
            <person name="Pouilly N."/>
            <person name="Raftis F."/>
            <person name="Sallet E."/>
            <person name="Schiex T."/>
            <person name="Thomas J."/>
            <person name="Vandecasteele C."/>
            <person name="Vares D."/>
            <person name="Vear F."/>
            <person name="Vautrin S."/>
            <person name="Crespi M."/>
            <person name="Mangin B."/>
            <person name="Burke J.M."/>
            <person name="Salse J."/>
            <person name="Munos S."/>
            <person name="Vincourt P."/>
            <person name="Rieseberg L.H."/>
            <person name="Langlade N.B."/>
        </authorList>
    </citation>
    <scope>NUCLEOTIDE SEQUENCE [LARGE SCALE GENOMIC DNA]</scope>
    <source>
        <strain evidence="2">cv. SF193</strain>
    </source>
</reference>
<evidence type="ECO:0000313" key="2">
    <source>
        <dbReference type="Proteomes" id="UP000215914"/>
    </source>
</evidence>
<sequence length="139" mass="16533">MQFNRPIYPKLPPKTQSLHKSPEIRCRRLKDDKVNWHLSFLSSFNRVSVGIDMMQIHLLFRFIKWISTGVSLEVIFLRIHLQKLMPLVFKPEIPKALQRTLVCTRLKLSYPSMLWNHCHGKRESIKCLRQNSSKNSRLH</sequence>
<proteinExistence type="predicted"/>
<protein>
    <submittedName>
        <fullName evidence="1">Uncharacterized protein</fullName>
    </submittedName>
</protein>
<gene>
    <name evidence="1" type="ORF">HannXRQ_Chr15g0474111</name>
</gene>
<organism evidence="1 2">
    <name type="scientific">Helianthus annuus</name>
    <name type="common">Common sunflower</name>
    <dbReference type="NCBI Taxonomy" id="4232"/>
    <lineage>
        <taxon>Eukaryota</taxon>
        <taxon>Viridiplantae</taxon>
        <taxon>Streptophyta</taxon>
        <taxon>Embryophyta</taxon>
        <taxon>Tracheophyta</taxon>
        <taxon>Spermatophyta</taxon>
        <taxon>Magnoliopsida</taxon>
        <taxon>eudicotyledons</taxon>
        <taxon>Gunneridae</taxon>
        <taxon>Pentapetalae</taxon>
        <taxon>asterids</taxon>
        <taxon>campanulids</taxon>
        <taxon>Asterales</taxon>
        <taxon>Asteraceae</taxon>
        <taxon>Asteroideae</taxon>
        <taxon>Heliantheae alliance</taxon>
        <taxon>Heliantheae</taxon>
        <taxon>Helianthus</taxon>
    </lineage>
</organism>
<evidence type="ECO:0000313" key="1">
    <source>
        <dbReference type="EMBL" id="OTF94621.1"/>
    </source>
</evidence>
<dbReference type="InParanoid" id="A0A251S7R3"/>
<dbReference type="AlphaFoldDB" id="A0A251S7R3"/>
<dbReference type="Proteomes" id="UP000215914">
    <property type="component" value="Chromosome 15"/>
</dbReference>
<name>A0A251S7R3_HELAN</name>
<keyword evidence="2" id="KW-1185">Reference proteome</keyword>
<accession>A0A251S7R3</accession>